<accession>A0A0M0JPP0</accession>
<evidence type="ECO:0000256" key="1">
    <source>
        <dbReference type="SAM" id="MobiDB-lite"/>
    </source>
</evidence>
<feature type="region of interest" description="Disordered" evidence="1">
    <location>
        <begin position="180"/>
        <end position="201"/>
    </location>
</feature>
<feature type="region of interest" description="Disordered" evidence="1">
    <location>
        <begin position="108"/>
        <end position="131"/>
    </location>
</feature>
<organism evidence="2 3">
    <name type="scientific">Chrysochromulina tobinii</name>
    <dbReference type="NCBI Taxonomy" id="1460289"/>
    <lineage>
        <taxon>Eukaryota</taxon>
        <taxon>Haptista</taxon>
        <taxon>Haptophyta</taxon>
        <taxon>Prymnesiophyceae</taxon>
        <taxon>Prymnesiales</taxon>
        <taxon>Chrysochromulinaceae</taxon>
        <taxon>Chrysochromulina</taxon>
    </lineage>
</organism>
<feature type="compositionally biased region" description="Low complexity" evidence="1">
    <location>
        <begin position="278"/>
        <end position="304"/>
    </location>
</feature>
<gene>
    <name evidence="2" type="ORF">Ctob_008543</name>
</gene>
<evidence type="ECO:0000313" key="3">
    <source>
        <dbReference type="Proteomes" id="UP000037460"/>
    </source>
</evidence>
<feature type="region of interest" description="Disordered" evidence="1">
    <location>
        <begin position="350"/>
        <end position="379"/>
    </location>
</feature>
<protein>
    <submittedName>
        <fullName evidence="2">Uncharacterized protein</fullName>
    </submittedName>
</protein>
<feature type="compositionally biased region" description="Low complexity" evidence="1">
    <location>
        <begin position="112"/>
        <end position="125"/>
    </location>
</feature>
<evidence type="ECO:0000313" key="2">
    <source>
        <dbReference type="EMBL" id="KOO28267.1"/>
    </source>
</evidence>
<name>A0A0M0JPP0_9EUKA</name>
<reference evidence="3" key="1">
    <citation type="journal article" date="2015" name="PLoS Genet.">
        <title>Genome Sequence and Transcriptome Analyses of Chrysochromulina tobin: Metabolic Tools for Enhanced Algal Fitness in the Prominent Order Prymnesiales (Haptophyceae).</title>
        <authorList>
            <person name="Hovde B.T."/>
            <person name="Deodato C.R."/>
            <person name="Hunsperger H.M."/>
            <person name="Ryken S.A."/>
            <person name="Yost W."/>
            <person name="Jha R.K."/>
            <person name="Patterson J."/>
            <person name="Monnat R.J. Jr."/>
            <person name="Barlow S.B."/>
            <person name="Starkenburg S.R."/>
            <person name="Cattolico R.A."/>
        </authorList>
    </citation>
    <scope>NUCLEOTIDE SEQUENCE</scope>
    <source>
        <strain evidence="3">CCMP291</strain>
    </source>
</reference>
<sequence>MVVLAQSAQLNPKLQGVKWRFLSEAALSYSVKPSGWTEGPMKRIGHLEKALASTHDLEAQYRSFLQEVARSDPSGTIFDGVGPGWVGIRGSYGVDSTGLMEPDVIPSDPMPSVKASGAPAAAAAESAEDAEVARVQALGGDHEAGEERPESPSPVIIWRHAAPVKIATNVPADLLEEHEMASTRPGRRAAGQALSGSSNALHKARIVQPPVQPIDPRRAQAAAALNRRTSYGVWYLPKDQWESRAFDAGRGGHGASSLGGAGTSSKSSSGPNGGSSGGPSSIGTGASSGSVSAGGAHHGASTDGADLDDLAEQIPKLYASRTYKDYLRAQHITRLPHYLQRVQSPKESAMVSAKGLSSRRGNIPLIEGEGATADGTASP</sequence>
<dbReference type="OrthoDB" id="10563869at2759"/>
<comment type="caution">
    <text evidence="2">The sequence shown here is derived from an EMBL/GenBank/DDBJ whole genome shotgun (WGS) entry which is preliminary data.</text>
</comment>
<keyword evidence="3" id="KW-1185">Reference proteome</keyword>
<feature type="compositionally biased region" description="Gly residues" evidence="1">
    <location>
        <begin position="249"/>
        <end position="262"/>
    </location>
</feature>
<dbReference type="AlphaFoldDB" id="A0A0M0JPP0"/>
<proteinExistence type="predicted"/>
<dbReference type="EMBL" id="JWZX01002593">
    <property type="protein sequence ID" value="KOO28267.1"/>
    <property type="molecule type" value="Genomic_DNA"/>
</dbReference>
<feature type="region of interest" description="Disordered" evidence="1">
    <location>
        <begin position="247"/>
        <end position="307"/>
    </location>
</feature>
<dbReference type="Proteomes" id="UP000037460">
    <property type="component" value="Unassembled WGS sequence"/>
</dbReference>